<organism evidence="1">
    <name type="scientific">Lepeophtheirus salmonis</name>
    <name type="common">Salmon louse</name>
    <name type="synonym">Caligus salmonis</name>
    <dbReference type="NCBI Taxonomy" id="72036"/>
    <lineage>
        <taxon>Eukaryota</taxon>
        <taxon>Metazoa</taxon>
        <taxon>Ecdysozoa</taxon>
        <taxon>Arthropoda</taxon>
        <taxon>Crustacea</taxon>
        <taxon>Multicrustacea</taxon>
        <taxon>Hexanauplia</taxon>
        <taxon>Copepoda</taxon>
        <taxon>Siphonostomatoida</taxon>
        <taxon>Caligidae</taxon>
        <taxon>Lepeophtheirus</taxon>
    </lineage>
</organism>
<reference evidence="1" key="1">
    <citation type="submission" date="2014-05" db="EMBL/GenBank/DDBJ databases">
        <authorList>
            <person name="Chronopoulou M."/>
        </authorList>
    </citation>
    <scope>NUCLEOTIDE SEQUENCE</scope>
    <source>
        <tissue evidence="1">Whole organism</tissue>
    </source>
</reference>
<proteinExistence type="predicted"/>
<accession>A0A0K2V5L5</accession>
<dbReference type="EMBL" id="HACA01028061">
    <property type="protein sequence ID" value="CDW45422.1"/>
    <property type="molecule type" value="Transcribed_RNA"/>
</dbReference>
<protein>
    <submittedName>
        <fullName evidence="1">Uncharacterized protein</fullName>
    </submittedName>
</protein>
<dbReference type="AlphaFoldDB" id="A0A0K2V5L5"/>
<sequence>MWPLKKKQALYYHLCVPQIALNVVKIDIYNKSSAIDILCFILSILNHSRNLNTILKIESHSYVY</sequence>
<name>A0A0K2V5L5_LEPSM</name>
<evidence type="ECO:0000313" key="1">
    <source>
        <dbReference type="EMBL" id="CDW45422.1"/>
    </source>
</evidence>